<evidence type="ECO:0000313" key="2">
    <source>
        <dbReference type="Proteomes" id="UP001060414"/>
    </source>
</evidence>
<dbReference type="Proteomes" id="UP001060414">
    <property type="component" value="Chromosome"/>
</dbReference>
<keyword evidence="2" id="KW-1185">Reference proteome</keyword>
<protein>
    <submittedName>
        <fullName evidence="1">Uncharacterized protein</fullName>
    </submittedName>
</protein>
<proteinExistence type="predicted"/>
<evidence type="ECO:0000313" key="1">
    <source>
        <dbReference type="EMBL" id="UWZ80789.1"/>
    </source>
</evidence>
<gene>
    <name evidence="1" type="ORF">L9S41_05140</name>
</gene>
<dbReference type="EMBL" id="CP092109">
    <property type="protein sequence ID" value="UWZ80789.1"/>
    <property type="molecule type" value="Genomic_DNA"/>
</dbReference>
<organism evidence="1 2">
    <name type="scientific">Geoalkalibacter halelectricus</name>
    <dbReference type="NCBI Taxonomy" id="2847045"/>
    <lineage>
        <taxon>Bacteria</taxon>
        <taxon>Pseudomonadati</taxon>
        <taxon>Thermodesulfobacteriota</taxon>
        <taxon>Desulfuromonadia</taxon>
        <taxon>Desulfuromonadales</taxon>
        <taxon>Geoalkalibacteraceae</taxon>
        <taxon>Geoalkalibacter</taxon>
    </lineage>
</organism>
<sequence>MFQIVDKQINVEFPLGHHLHCLIAQIPNSLGLSSFACKLTDPQPQWERIRSILELAAEGPGNLKKLHFLLLPESAMPAEHVDEALSFIDRCFRPNTITMFGVEHIRLHEYLDILKKYRTDNEEALASVLKDIDAGDIEQVPVNWAVIAIKEADGRLRVFLQAKSHPMVAEETIDPFHDLYRGKVFPLLRCTPVGFNFMAMICLDYIYRDLYQSNINAVIERANELFFRTRQRLDLLAVLQCNPKPEHQAFRDVVNGFYGEYLAYTPGVRDTVTVFANTSAETSGLNVKGDYTFGHSSVIIHKSHKIVPVSYPEFASDDFGDLPVCRLRFGAETRLYYFNLPLFHELDPRTTRFPLKVHGIYRPEGRTGWIRLEDTDLQPLGDIRRTAPACPLSPAPGGVK</sequence>
<reference evidence="1" key="1">
    <citation type="journal article" date="2022" name="Environ. Microbiol.">
        <title>Geoalkalibacter halelectricus SAP #1 sp. nov. possessing extracellular electron transfer and mineral#reducing capabilities from a haloalkaline environment.</title>
        <authorList>
            <person name="Yadav S."/>
            <person name="Singh R."/>
            <person name="Sundharam S.S."/>
            <person name="Chaudhary S."/>
            <person name="Krishnamurthi S."/>
            <person name="Patil S.A."/>
        </authorList>
    </citation>
    <scope>NUCLEOTIDE SEQUENCE</scope>
    <source>
        <strain evidence="1">SAP-1</strain>
    </source>
</reference>
<accession>A0ABY5ZQK9</accession>
<dbReference type="RefSeq" id="WP_260749154.1">
    <property type="nucleotide sequence ID" value="NZ_CP092109.1"/>
</dbReference>
<name>A0ABY5ZQK9_9BACT</name>